<sequence length="37" mass="4661">MYWLLKRNFKTKRINKSDPNYIRYFIIYCTAFYGDAF</sequence>
<keyword evidence="2" id="KW-1185">Reference proteome</keyword>
<dbReference type="Proteomes" id="UP000215002">
    <property type="component" value="Chromosome"/>
</dbReference>
<dbReference type="KEGG" id="muc:MuYL_0235"/>
<dbReference type="EMBL" id="CP022743">
    <property type="protein sequence ID" value="ASU32138.1"/>
    <property type="molecule type" value="Genomic_DNA"/>
</dbReference>
<reference evidence="1 2" key="1">
    <citation type="submission" date="2017-08" db="EMBL/GenBank/DDBJ databases">
        <title>Complete genome sequence of Mucilaginibacter sp. strain BJC16-A31.</title>
        <authorList>
            <consortium name="Henan University of Science and Technology"/>
            <person name="You X."/>
        </authorList>
    </citation>
    <scope>NUCLEOTIDE SEQUENCE [LARGE SCALE GENOMIC DNA]</scope>
    <source>
        <strain evidence="1 2">BJC16-A31</strain>
    </source>
</reference>
<dbReference type="AlphaFoldDB" id="A0A223NR50"/>
<evidence type="ECO:0000313" key="1">
    <source>
        <dbReference type="EMBL" id="ASU32138.1"/>
    </source>
</evidence>
<accession>A0A223NR50</accession>
<proteinExistence type="predicted"/>
<evidence type="ECO:0000313" key="2">
    <source>
        <dbReference type="Proteomes" id="UP000215002"/>
    </source>
</evidence>
<protein>
    <submittedName>
        <fullName evidence="1">Uncharacterized protein</fullName>
    </submittedName>
</protein>
<organism evidence="1 2">
    <name type="scientific">Mucilaginibacter xinganensis</name>
    <dbReference type="NCBI Taxonomy" id="1234841"/>
    <lineage>
        <taxon>Bacteria</taxon>
        <taxon>Pseudomonadati</taxon>
        <taxon>Bacteroidota</taxon>
        <taxon>Sphingobacteriia</taxon>
        <taxon>Sphingobacteriales</taxon>
        <taxon>Sphingobacteriaceae</taxon>
        <taxon>Mucilaginibacter</taxon>
    </lineage>
</organism>
<gene>
    <name evidence="1" type="ORF">MuYL_0235</name>
</gene>
<name>A0A223NR50_9SPHI</name>